<evidence type="ECO:0000256" key="1">
    <source>
        <dbReference type="SAM" id="SignalP"/>
    </source>
</evidence>
<keyword evidence="1" id="KW-0732">Signal</keyword>
<evidence type="ECO:0000313" key="2">
    <source>
        <dbReference type="EMBL" id="KRZ65770.1"/>
    </source>
</evidence>
<evidence type="ECO:0000313" key="3">
    <source>
        <dbReference type="Proteomes" id="UP000054843"/>
    </source>
</evidence>
<dbReference type="Proteomes" id="UP000054843">
    <property type="component" value="Unassembled WGS sequence"/>
</dbReference>
<dbReference type="EMBL" id="JYDO01000298">
    <property type="protein sequence ID" value="KRZ65770.1"/>
    <property type="molecule type" value="Genomic_DNA"/>
</dbReference>
<protein>
    <recommendedName>
        <fullName evidence="4">Secreted protein</fullName>
    </recommendedName>
</protein>
<name>A0A0V1M2B0_9BILA</name>
<accession>A0A0V1M2B0</accession>
<gene>
    <name evidence="2" type="ORF">T10_8309</name>
</gene>
<feature type="signal peptide" evidence="1">
    <location>
        <begin position="1"/>
        <end position="31"/>
    </location>
</feature>
<organism evidence="2 3">
    <name type="scientific">Trichinella papuae</name>
    <dbReference type="NCBI Taxonomy" id="268474"/>
    <lineage>
        <taxon>Eukaryota</taxon>
        <taxon>Metazoa</taxon>
        <taxon>Ecdysozoa</taxon>
        <taxon>Nematoda</taxon>
        <taxon>Enoplea</taxon>
        <taxon>Dorylaimia</taxon>
        <taxon>Trichinellida</taxon>
        <taxon>Trichinellidae</taxon>
        <taxon>Trichinella</taxon>
    </lineage>
</organism>
<dbReference type="AlphaFoldDB" id="A0A0V1M2B0"/>
<comment type="caution">
    <text evidence="2">The sequence shown here is derived from an EMBL/GenBank/DDBJ whole genome shotgun (WGS) entry which is preliminary data.</text>
</comment>
<proteinExistence type="predicted"/>
<evidence type="ECO:0008006" key="4">
    <source>
        <dbReference type="Google" id="ProtNLM"/>
    </source>
</evidence>
<sequence length="93" mass="10070">MITTPTSRHRTFASRLASSLLMAILQTPATQLTLDCHAGPRLNVRLPKLFTRGSIVCTHAEWTAAGDCRVQHGRGHLGGAFRLSRGSTQLSTT</sequence>
<reference evidence="2 3" key="1">
    <citation type="submission" date="2015-01" db="EMBL/GenBank/DDBJ databases">
        <title>Evolution of Trichinella species and genotypes.</title>
        <authorList>
            <person name="Korhonen P.K."/>
            <person name="Edoardo P."/>
            <person name="Giuseppe L.R."/>
            <person name="Gasser R.B."/>
        </authorList>
    </citation>
    <scope>NUCLEOTIDE SEQUENCE [LARGE SCALE GENOMIC DNA]</scope>
    <source>
        <strain evidence="2">ISS1980</strain>
    </source>
</reference>
<feature type="chain" id="PRO_5006882183" description="Secreted protein" evidence="1">
    <location>
        <begin position="32"/>
        <end position="93"/>
    </location>
</feature>
<keyword evidence="3" id="KW-1185">Reference proteome</keyword>